<feature type="compositionally biased region" description="Polar residues" evidence="3">
    <location>
        <begin position="867"/>
        <end position="879"/>
    </location>
</feature>
<accession>A0ABR3C530</accession>
<keyword evidence="5" id="KW-1185">Reference proteome</keyword>
<reference evidence="4" key="2">
    <citation type="submission" date="2024-01" db="EMBL/GenBank/DDBJ databases">
        <title>Comparative genomics of Cryptococcus and Kwoniella reveals pathogenesis evolution and contrasting modes of karyotype evolution via chromosome fusion or intercentromeric recombination.</title>
        <authorList>
            <person name="Coelho M.A."/>
            <person name="David-Palma M."/>
            <person name="Shea T."/>
            <person name="Bowers K."/>
            <person name="Mcginley-Smith S."/>
            <person name="Mohammad A.W."/>
            <person name="Gnirke A."/>
            <person name="Yurkov A.M."/>
            <person name="Nowrousian M."/>
            <person name="Sun S."/>
            <person name="Cuomo C.A."/>
            <person name="Heitman J."/>
        </authorList>
    </citation>
    <scope>NUCLEOTIDE SEQUENCE</scope>
    <source>
        <strain evidence="4">IND107</strain>
    </source>
</reference>
<keyword evidence="1" id="KW-0880">Kelch repeat</keyword>
<feature type="region of interest" description="Disordered" evidence="3">
    <location>
        <begin position="206"/>
        <end position="232"/>
    </location>
</feature>
<evidence type="ECO:0000313" key="5">
    <source>
        <dbReference type="Proteomes" id="UP000054399"/>
    </source>
</evidence>
<feature type="compositionally biased region" description="Low complexity" evidence="3">
    <location>
        <begin position="987"/>
        <end position="1001"/>
    </location>
</feature>
<dbReference type="Proteomes" id="UP000054399">
    <property type="component" value="Unassembled WGS sequence"/>
</dbReference>
<dbReference type="Gene3D" id="2.120.10.80">
    <property type="entry name" value="Kelch-type beta propeller"/>
    <property type="match status" value="1"/>
</dbReference>
<organism evidence="4 5">
    <name type="scientific">Cryptococcus tetragattii IND107</name>
    <dbReference type="NCBI Taxonomy" id="1296105"/>
    <lineage>
        <taxon>Eukaryota</taxon>
        <taxon>Fungi</taxon>
        <taxon>Dikarya</taxon>
        <taxon>Basidiomycota</taxon>
        <taxon>Agaricomycotina</taxon>
        <taxon>Tremellomycetes</taxon>
        <taxon>Tremellales</taxon>
        <taxon>Cryptococcaceae</taxon>
        <taxon>Cryptococcus</taxon>
        <taxon>Cryptococcus gattii species complex</taxon>
    </lineage>
</organism>
<feature type="compositionally biased region" description="Low complexity" evidence="3">
    <location>
        <begin position="206"/>
        <end position="223"/>
    </location>
</feature>
<dbReference type="EMBL" id="ATAM02000001">
    <property type="protein sequence ID" value="KAL0255733.1"/>
    <property type="molecule type" value="Genomic_DNA"/>
</dbReference>
<dbReference type="Pfam" id="PF24681">
    <property type="entry name" value="Kelch_KLHDC2_KLHL20_DRC7"/>
    <property type="match status" value="1"/>
</dbReference>
<dbReference type="InterPro" id="IPR015915">
    <property type="entry name" value="Kelch-typ_b-propeller"/>
</dbReference>
<dbReference type="InterPro" id="IPR011043">
    <property type="entry name" value="Gal_Oxase/kelch_b-propeller"/>
</dbReference>
<sequence>MLSNNSILVLGGAFISQTTSNIEVLPYTKLRRLDVSPNVASYWIEVAIGGDAPQGRRGATATLSHNGDKVILLGGASSNLQTVYDEIWTLDLNTLTWEKIVADGTGPGGRFDHSAVAVGDNQMVIFGGYTETGPADGGVYIYNTVLNSWLTNFTVSTGFDSTTEKSDSGASSSSAVARESTMAKTPCPSPSSWKMVDLVSSCIPSAKSNSSSQSNNPAISSSAGPIDSGDSGAHSHPLTVPLVIGLIIGSIGLAGTSLVVCLCWARRRTRPNKKYDDASYASSPRSRQSIRIRRHRPVGEGGPELMDKMKNEKGTNGHKEVENLGAQEGTLSAVRAFGLGVGVVGRGFSSISSRIRGSHWDPRPYSEITDDSLNDAQDTPHPPTSARRMGKGIRLLAPSLKRDKLIYYSPSNIVHVTSVAQDNRIDMFSDEDSMRSEHHLRDPGYFQGLSDTEAGVLRSHTGKRYSPNGKNAVEEKEVGAALPVSHTEGGPIPRSSVTNAKHYGSNCSHYESLQYRLPNFMPCEPLEFSEVSNAFLIPRYGSLRSNLHSVHIHGSLTPHNFNDKPDCFGHEPHVGTENQPCPTTHPPLHRNGSLFKRMAEASASVLLGRQSSQASGHSPVKQLDIRDPAPQPTLWPVLSQDQLCSLAIATPSSVAHGNKQHPPLCWMDGVAQGPLSNDSHGSNLSSLTSFRSIRDKIIIQKEEIPERIETFGIIEKSDPGGPREPQVAGLNHPERRESNEIICTSKKGHDERGCFASQQEASREGCEATVLMDGLASEPRALDLSLNAIVNPDKDMDSPAILNTAKSLDSESVTETECGLSNSPSQSFSKNSNLKDATPGTTRTDPFISSHFPSEIKPPQKYVSPVRTGSSPDSCTTSAARAGRRPVREVVNSINKRGGNAPMGFFAPKSFYSPALGHPPGRMKVYSGPISKSARSSEDAGHSDMCTTFVASESEYISQSMCLPPASEGSLASPDPAVIPKHRETSPGKGSSSTYPSTPTGARRCVRAHPLQLLSSSDQYTKDYFSCVPYGNLAFTALVRYYLSSNFESQAPK</sequence>
<dbReference type="RefSeq" id="XP_066617010.1">
    <property type="nucleotide sequence ID" value="XM_066755109.1"/>
</dbReference>
<evidence type="ECO:0000256" key="2">
    <source>
        <dbReference type="ARBA" id="ARBA00022737"/>
    </source>
</evidence>
<dbReference type="GeneID" id="91987398"/>
<reference evidence="4" key="1">
    <citation type="submission" date="2015-01" db="EMBL/GenBank/DDBJ databases">
        <authorList>
            <consortium name="The Broad Institute Genomics Platform"/>
            <person name="Cuomo C."/>
            <person name="Litvintseva A."/>
            <person name="Chen Y."/>
            <person name="Heitman J."/>
            <person name="Sun S."/>
            <person name="Springer D."/>
            <person name="Dromer F."/>
            <person name="Young S."/>
            <person name="Zeng Q."/>
            <person name="Gargeya S."/>
            <person name="Abouelleil A."/>
            <person name="Alvarado L."/>
            <person name="Chapman S.B."/>
            <person name="Gainer-Dewar J."/>
            <person name="Goldberg J."/>
            <person name="Griggs A."/>
            <person name="Gujja S."/>
            <person name="Hansen M."/>
            <person name="Howarth C."/>
            <person name="Imamovic A."/>
            <person name="Larimer J."/>
            <person name="Murphy C."/>
            <person name="Naylor J."/>
            <person name="Pearson M."/>
            <person name="Priest M."/>
            <person name="Roberts A."/>
            <person name="Saif S."/>
            <person name="Shea T."/>
            <person name="Sykes S."/>
            <person name="Wortman J."/>
            <person name="Nusbaum C."/>
            <person name="Birren B."/>
        </authorList>
    </citation>
    <scope>NUCLEOTIDE SEQUENCE</scope>
    <source>
        <strain evidence="4">IND107</strain>
    </source>
</reference>
<keyword evidence="2" id="KW-0677">Repeat</keyword>
<protein>
    <submittedName>
        <fullName evidence="4">Uncharacterized protein</fullName>
    </submittedName>
</protein>
<evidence type="ECO:0000256" key="3">
    <source>
        <dbReference type="SAM" id="MobiDB-lite"/>
    </source>
</evidence>
<dbReference type="PANTHER" id="PTHR46093">
    <property type="entry name" value="ACYL-COA-BINDING DOMAIN-CONTAINING PROTEIN 5"/>
    <property type="match status" value="1"/>
</dbReference>
<dbReference type="SUPFAM" id="SSF50965">
    <property type="entry name" value="Galactose oxidase, central domain"/>
    <property type="match status" value="1"/>
</dbReference>
<evidence type="ECO:0000256" key="1">
    <source>
        <dbReference type="ARBA" id="ARBA00022441"/>
    </source>
</evidence>
<feature type="compositionally biased region" description="Low complexity" evidence="3">
    <location>
        <begin position="821"/>
        <end position="832"/>
    </location>
</feature>
<feature type="compositionally biased region" description="Low complexity" evidence="3">
    <location>
        <begin position="168"/>
        <end position="180"/>
    </location>
</feature>
<feature type="region of interest" description="Disordered" evidence="3">
    <location>
        <begin position="807"/>
        <end position="884"/>
    </location>
</feature>
<comment type="caution">
    <text evidence="4">The sequence shown here is derived from an EMBL/GenBank/DDBJ whole genome shotgun (WGS) entry which is preliminary data.</text>
</comment>
<evidence type="ECO:0000313" key="4">
    <source>
        <dbReference type="EMBL" id="KAL0255733.1"/>
    </source>
</evidence>
<feature type="region of interest" description="Disordered" evidence="3">
    <location>
        <begin position="161"/>
        <end position="191"/>
    </location>
</feature>
<dbReference type="PANTHER" id="PTHR46093:SF3">
    <property type="entry name" value="ACYL-COA-BINDING DOMAIN-CONTAINING PROTEIN 4"/>
    <property type="match status" value="1"/>
</dbReference>
<name>A0ABR3C530_9TREE</name>
<feature type="region of interest" description="Disordered" evidence="3">
    <location>
        <begin position="967"/>
        <end position="1002"/>
    </location>
</feature>
<feature type="region of interest" description="Disordered" evidence="3">
    <location>
        <begin position="609"/>
        <end position="628"/>
    </location>
</feature>
<feature type="region of interest" description="Disordered" evidence="3">
    <location>
        <begin position="361"/>
        <end position="388"/>
    </location>
</feature>
<proteinExistence type="predicted"/>
<gene>
    <name evidence="4" type="ORF">I308_100540</name>
</gene>